<organism evidence="2 3">
    <name type="scientific">Panicum miliaceum</name>
    <name type="common">Proso millet</name>
    <name type="synonym">Broomcorn millet</name>
    <dbReference type="NCBI Taxonomy" id="4540"/>
    <lineage>
        <taxon>Eukaryota</taxon>
        <taxon>Viridiplantae</taxon>
        <taxon>Streptophyta</taxon>
        <taxon>Embryophyta</taxon>
        <taxon>Tracheophyta</taxon>
        <taxon>Spermatophyta</taxon>
        <taxon>Magnoliopsida</taxon>
        <taxon>Liliopsida</taxon>
        <taxon>Poales</taxon>
        <taxon>Poaceae</taxon>
        <taxon>PACMAD clade</taxon>
        <taxon>Panicoideae</taxon>
        <taxon>Panicodae</taxon>
        <taxon>Paniceae</taxon>
        <taxon>Panicinae</taxon>
        <taxon>Panicum</taxon>
        <taxon>Panicum sect. Panicum</taxon>
    </lineage>
</organism>
<proteinExistence type="predicted"/>
<comment type="caution">
    <text evidence="2">The sequence shown here is derived from an EMBL/GenBank/DDBJ whole genome shotgun (WGS) entry which is preliminary data.</text>
</comment>
<evidence type="ECO:0000313" key="3">
    <source>
        <dbReference type="Proteomes" id="UP000275267"/>
    </source>
</evidence>
<keyword evidence="3" id="KW-1185">Reference proteome</keyword>
<dbReference type="Proteomes" id="UP000275267">
    <property type="component" value="Unassembled WGS sequence"/>
</dbReference>
<protein>
    <submittedName>
        <fullName evidence="2">Uncharacterized protein</fullName>
    </submittedName>
</protein>
<sequence length="224" mass="23939">MAFGSPMAARLLALAEGSVTASTLRLALKTRDDVTGGVTLFHSVCRAWRAAARDVPRLLLLSPQGDAAPQRGGSDNALIFLLARGWSAVVDVRDTPCPRLSHLATGATAALPNLTAIRATPTSTSEPVRRLGERPAAELDRGVGGPPERRPRDRTGRRAGVRPRGSRVGARHERGRPGGGRAVEARGRAGGWAADVMSFSTCREMMGEKRDRSRRKKIGASKFF</sequence>
<evidence type="ECO:0000313" key="2">
    <source>
        <dbReference type="EMBL" id="RLM87170.1"/>
    </source>
</evidence>
<dbReference type="EMBL" id="PQIB02000011">
    <property type="protein sequence ID" value="RLM87170.1"/>
    <property type="molecule type" value="Genomic_DNA"/>
</dbReference>
<name>A0A3L6QTM9_PANMI</name>
<evidence type="ECO:0000256" key="1">
    <source>
        <dbReference type="SAM" id="MobiDB-lite"/>
    </source>
</evidence>
<feature type="compositionally biased region" description="Basic and acidic residues" evidence="1">
    <location>
        <begin position="127"/>
        <end position="156"/>
    </location>
</feature>
<dbReference type="AlphaFoldDB" id="A0A3L6QTM9"/>
<reference evidence="3" key="1">
    <citation type="journal article" date="2019" name="Nat. Commun.">
        <title>The genome of broomcorn millet.</title>
        <authorList>
            <person name="Zou C."/>
            <person name="Miki D."/>
            <person name="Li D."/>
            <person name="Tang Q."/>
            <person name="Xiao L."/>
            <person name="Rajput S."/>
            <person name="Deng P."/>
            <person name="Jia W."/>
            <person name="Huang R."/>
            <person name="Zhang M."/>
            <person name="Sun Y."/>
            <person name="Hu J."/>
            <person name="Fu X."/>
            <person name="Schnable P.S."/>
            <person name="Li F."/>
            <person name="Zhang H."/>
            <person name="Feng B."/>
            <person name="Zhu X."/>
            <person name="Liu R."/>
            <person name="Schnable J.C."/>
            <person name="Zhu J.-K."/>
            <person name="Zhang H."/>
        </authorList>
    </citation>
    <scope>NUCLEOTIDE SEQUENCE [LARGE SCALE GENOMIC DNA]</scope>
</reference>
<accession>A0A3L6QTM9</accession>
<gene>
    <name evidence="2" type="ORF">C2845_PM04G19690</name>
</gene>
<dbReference type="OrthoDB" id="618980at2759"/>
<feature type="region of interest" description="Disordered" evidence="1">
    <location>
        <begin position="118"/>
        <end position="185"/>
    </location>
</feature>